<evidence type="ECO:0000313" key="7">
    <source>
        <dbReference type="Proteomes" id="UP000275408"/>
    </source>
</evidence>
<feature type="signal peptide" evidence="3">
    <location>
        <begin position="1"/>
        <end position="27"/>
    </location>
</feature>
<protein>
    <recommendedName>
        <fullName evidence="3">Purple acid phosphatase</fullName>
        <ecNumber evidence="3">3.1.3.2</ecNumber>
    </recommendedName>
</protein>
<dbReference type="AlphaFoldDB" id="A0A3M6TMI4"/>
<evidence type="ECO:0000256" key="2">
    <source>
        <dbReference type="ARBA" id="ARBA00023180"/>
    </source>
</evidence>
<dbReference type="Pfam" id="PF16656">
    <property type="entry name" value="Pur_ac_phosph_N"/>
    <property type="match status" value="1"/>
</dbReference>
<evidence type="ECO:0000259" key="4">
    <source>
        <dbReference type="Pfam" id="PF00149"/>
    </source>
</evidence>
<dbReference type="EMBL" id="RCHS01003326">
    <property type="protein sequence ID" value="RMX42635.1"/>
    <property type="molecule type" value="Genomic_DNA"/>
</dbReference>
<dbReference type="InterPro" id="IPR004843">
    <property type="entry name" value="Calcineurin-like_PHP"/>
</dbReference>
<evidence type="ECO:0000313" key="6">
    <source>
        <dbReference type="EMBL" id="RMX42635.1"/>
    </source>
</evidence>
<comment type="similarity">
    <text evidence="3">Belongs to the metallophosphoesterase superfamily. Purple acid phosphatase family.</text>
</comment>
<dbReference type="OrthoDB" id="45007at2759"/>
<reference evidence="6 7" key="1">
    <citation type="journal article" date="2018" name="Sci. Rep.">
        <title>Comparative analysis of the Pocillopora damicornis genome highlights role of immune system in coral evolution.</title>
        <authorList>
            <person name="Cunning R."/>
            <person name="Bay R.A."/>
            <person name="Gillette P."/>
            <person name="Baker A.C."/>
            <person name="Traylor-Knowles N."/>
        </authorList>
    </citation>
    <scope>NUCLEOTIDE SEQUENCE [LARGE SCALE GENOMIC DNA]</scope>
    <source>
        <strain evidence="6">RSMAS</strain>
        <tissue evidence="6">Whole animal</tissue>
    </source>
</reference>
<dbReference type="Proteomes" id="UP000275408">
    <property type="component" value="Unassembled WGS sequence"/>
</dbReference>
<dbReference type="Gene3D" id="2.60.40.380">
    <property type="entry name" value="Purple acid phosphatase-like, N-terminal"/>
    <property type="match status" value="1"/>
</dbReference>
<feature type="domain" description="Purple acid phosphatase N-terminal" evidence="5">
    <location>
        <begin position="32"/>
        <end position="125"/>
    </location>
</feature>
<sequence>MEVKFSVNMSTFTVLVHLLICFTYSAADDNKPEQIHIAYTGISSERIVNYVTPSPELQPETVVAYGTSPDKLTRKETGTSFMFGTHGHYFRIHNVKLTGLEPNTRYYYQVGVPDNGTSEVMSFFTKEGNPVFAIYGDMGYTNAVSLNRLIKEASDGDFDAVIHAGDLAYDMYEKYGTTGDEFMNSIQPIATKVPYMALPGNHEQMYNFTHFVHRFSNMELGVGETSGSGTSLWWSMDIGLIHFVAFDSEVYYYYSNKGQIQRQLNWLEADLIKANQNRERTPWIVSLAHKSWFMEKTDFSVFGPLLHKYGVDLHLCGHAHNYQRLYPTYNDSVEYPTDNHVYVNPKFKTVIVAGSAGSHEKLSNWTRAPDRMSAKYIYDYG</sequence>
<dbReference type="InterPro" id="IPR029052">
    <property type="entry name" value="Metallo-depent_PP-like"/>
</dbReference>
<accession>A0A3M6TMI4</accession>
<feature type="chain" id="PRO_5017853196" description="Purple acid phosphatase" evidence="3">
    <location>
        <begin position="28"/>
        <end position="381"/>
    </location>
</feature>
<dbReference type="SUPFAM" id="SSF56300">
    <property type="entry name" value="Metallo-dependent phosphatases"/>
    <property type="match status" value="1"/>
</dbReference>
<evidence type="ECO:0000259" key="5">
    <source>
        <dbReference type="Pfam" id="PF16656"/>
    </source>
</evidence>
<evidence type="ECO:0000256" key="3">
    <source>
        <dbReference type="RuleBase" id="RU361203"/>
    </source>
</evidence>
<dbReference type="GO" id="GO:0046872">
    <property type="term" value="F:metal ion binding"/>
    <property type="evidence" value="ECO:0007669"/>
    <property type="project" value="InterPro"/>
</dbReference>
<dbReference type="SUPFAM" id="SSF49363">
    <property type="entry name" value="Purple acid phosphatase, N-terminal domain"/>
    <property type="match status" value="1"/>
</dbReference>
<keyword evidence="3" id="KW-0378">Hydrolase</keyword>
<dbReference type="InterPro" id="IPR008963">
    <property type="entry name" value="Purple_acid_Pase-like_N"/>
</dbReference>
<keyword evidence="1 3" id="KW-0732">Signal</keyword>
<feature type="domain" description="Calcineurin-like phosphoesterase" evidence="4">
    <location>
        <begin position="132"/>
        <end position="322"/>
    </location>
</feature>
<keyword evidence="7" id="KW-1185">Reference proteome</keyword>
<keyword evidence="2" id="KW-0325">Glycoprotein</keyword>
<dbReference type="CDD" id="cd00839">
    <property type="entry name" value="MPP_PAPs"/>
    <property type="match status" value="1"/>
</dbReference>
<proteinExistence type="inferred from homology"/>
<gene>
    <name evidence="6" type="ORF">pdam_00010287</name>
</gene>
<dbReference type="InterPro" id="IPR041792">
    <property type="entry name" value="MPP_PAP"/>
</dbReference>
<name>A0A3M6TMI4_POCDA</name>
<dbReference type="InterPro" id="IPR015914">
    <property type="entry name" value="PAPs_N"/>
</dbReference>
<dbReference type="EC" id="3.1.3.2" evidence="3"/>
<comment type="catalytic activity">
    <reaction evidence="3">
        <text>a phosphate monoester + H2O = an alcohol + phosphate</text>
        <dbReference type="Rhea" id="RHEA:15017"/>
        <dbReference type="ChEBI" id="CHEBI:15377"/>
        <dbReference type="ChEBI" id="CHEBI:30879"/>
        <dbReference type="ChEBI" id="CHEBI:43474"/>
        <dbReference type="ChEBI" id="CHEBI:67140"/>
        <dbReference type="EC" id="3.1.3.2"/>
    </reaction>
</comment>
<evidence type="ECO:0000256" key="1">
    <source>
        <dbReference type="ARBA" id="ARBA00022729"/>
    </source>
</evidence>
<dbReference type="PANTHER" id="PTHR45867">
    <property type="entry name" value="PURPLE ACID PHOSPHATASE"/>
    <property type="match status" value="1"/>
</dbReference>
<organism evidence="6 7">
    <name type="scientific">Pocillopora damicornis</name>
    <name type="common">Cauliflower coral</name>
    <name type="synonym">Millepora damicornis</name>
    <dbReference type="NCBI Taxonomy" id="46731"/>
    <lineage>
        <taxon>Eukaryota</taxon>
        <taxon>Metazoa</taxon>
        <taxon>Cnidaria</taxon>
        <taxon>Anthozoa</taxon>
        <taxon>Hexacorallia</taxon>
        <taxon>Scleractinia</taxon>
        <taxon>Astrocoeniina</taxon>
        <taxon>Pocilloporidae</taxon>
        <taxon>Pocillopora</taxon>
    </lineage>
</organism>
<comment type="caution">
    <text evidence="6">The sequence shown here is derived from an EMBL/GenBank/DDBJ whole genome shotgun (WGS) entry which is preliminary data.</text>
</comment>
<dbReference type="GO" id="GO:0003993">
    <property type="term" value="F:acid phosphatase activity"/>
    <property type="evidence" value="ECO:0007669"/>
    <property type="project" value="UniProtKB-EC"/>
</dbReference>
<dbReference type="Gene3D" id="3.60.21.10">
    <property type="match status" value="1"/>
</dbReference>
<dbReference type="Pfam" id="PF00149">
    <property type="entry name" value="Metallophos"/>
    <property type="match status" value="1"/>
</dbReference>
<dbReference type="PANTHER" id="PTHR45867:SF3">
    <property type="entry name" value="ACID PHOSPHATASE TYPE 7"/>
    <property type="match status" value="1"/>
</dbReference>